<proteinExistence type="predicted"/>
<dbReference type="EMBL" id="VSSR01000042">
    <property type="protein sequence ID" value="TYL80271.1"/>
    <property type="molecule type" value="Genomic_DNA"/>
</dbReference>
<evidence type="ECO:0000256" key="1">
    <source>
        <dbReference type="SAM" id="MobiDB-lite"/>
    </source>
</evidence>
<gene>
    <name evidence="2" type="ORF">FXB38_25255</name>
</gene>
<sequence length="84" mass="9160">MVGPSWRAISPSSLRAQRSNPESFCGDSLDCFAALAMTSSVERASLYPRHPEVAASSAAREGRRPRWNRIFALAVVTSKGLHET</sequence>
<protein>
    <submittedName>
        <fullName evidence="2">Uncharacterized protein</fullName>
    </submittedName>
</protein>
<evidence type="ECO:0000313" key="3">
    <source>
        <dbReference type="Proteomes" id="UP000324853"/>
    </source>
</evidence>
<feature type="compositionally biased region" description="Polar residues" evidence="1">
    <location>
        <begin position="10"/>
        <end position="22"/>
    </location>
</feature>
<keyword evidence="3" id="KW-1185">Reference proteome</keyword>
<dbReference type="OrthoDB" id="8256296at2"/>
<evidence type="ECO:0000313" key="2">
    <source>
        <dbReference type="EMBL" id="TYL80271.1"/>
    </source>
</evidence>
<accession>A0A5S4WDD6</accession>
<dbReference type="Proteomes" id="UP000324853">
    <property type="component" value="Unassembled WGS sequence"/>
</dbReference>
<dbReference type="AlphaFoldDB" id="A0A5S4WDD6"/>
<comment type="caution">
    <text evidence="2">The sequence shown here is derived from an EMBL/GenBank/DDBJ whole genome shotgun (WGS) entry which is preliminary data.</text>
</comment>
<organism evidence="2 3">
    <name type="scientific">Bradyrhizobium cytisi</name>
    <dbReference type="NCBI Taxonomy" id="515489"/>
    <lineage>
        <taxon>Bacteria</taxon>
        <taxon>Pseudomonadati</taxon>
        <taxon>Pseudomonadota</taxon>
        <taxon>Alphaproteobacteria</taxon>
        <taxon>Hyphomicrobiales</taxon>
        <taxon>Nitrobacteraceae</taxon>
        <taxon>Bradyrhizobium</taxon>
    </lineage>
</organism>
<feature type="region of interest" description="Disordered" evidence="1">
    <location>
        <begin position="1"/>
        <end position="22"/>
    </location>
</feature>
<name>A0A5S4WDD6_9BRAD</name>
<reference evidence="2 3" key="1">
    <citation type="submission" date="2019-08" db="EMBL/GenBank/DDBJ databases">
        <title>Bradyrhizobium hipponensis sp. nov., a rhizobium isolated from a Lupinus angustifolius root nodule in Tunisia.</title>
        <authorList>
            <person name="Off K."/>
            <person name="Rejili M."/>
            <person name="Mars M."/>
            <person name="Brachmann A."/>
            <person name="Marin M."/>
        </authorList>
    </citation>
    <scope>NUCLEOTIDE SEQUENCE [LARGE SCALE GENOMIC DNA]</scope>
    <source>
        <strain evidence="2 3">CTAW11</strain>
    </source>
</reference>